<dbReference type="GO" id="GO:0008168">
    <property type="term" value="F:methyltransferase activity"/>
    <property type="evidence" value="ECO:0007669"/>
    <property type="project" value="UniProtKB-KW"/>
</dbReference>
<dbReference type="InterPro" id="IPR046341">
    <property type="entry name" value="SET_dom_sf"/>
</dbReference>
<protein>
    <recommendedName>
        <fullName evidence="4">Post-SET domain-containing protein</fullName>
    </recommendedName>
</protein>
<evidence type="ECO:0000256" key="1">
    <source>
        <dbReference type="ARBA" id="ARBA00022603"/>
    </source>
</evidence>
<keyword evidence="2" id="KW-0808">Transferase</keyword>
<evidence type="ECO:0000313" key="6">
    <source>
        <dbReference type="Proteomes" id="UP000275078"/>
    </source>
</evidence>
<dbReference type="Pfam" id="PF00856">
    <property type="entry name" value="SET"/>
    <property type="match status" value="1"/>
</dbReference>
<dbReference type="PANTHER" id="PTHR12350:SF19">
    <property type="entry name" value="SET DOMAIN-CONTAINING PROTEIN"/>
    <property type="match status" value="1"/>
</dbReference>
<organism evidence="5 6">
    <name type="scientific">Ascobolus immersus RN42</name>
    <dbReference type="NCBI Taxonomy" id="1160509"/>
    <lineage>
        <taxon>Eukaryota</taxon>
        <taxon>Fungi</taxon>
        <taxon>Dikarya</taxon>
        <taxon>Ascomycota</taxon>
        <taxon>Pezizomycotina</taxon>
        <taxon>Pezizomycetes</taxon>
        <taxon>Pezizales</taxon>
        <taxon>Ascobolaceae</taxon>
        <taxon>Ascobolus</taxon>
    </lineage>
</organism>
<dbReference type="InterPro" id="IPR001214">
    <property type="entry name" value="SET_dom"/>
</dbReference>
<gene>
    <name evidence="5" type="ORF">BJ508DRAFT_418362</name>
</gene>
<evidence type="ECO:0000256" key="3">
    <source>
        <dbReference type="ARBA" id="ARBA00022691"/>
    </source>
</evidence>
<dbReference type="Gene3D" id="2.170.270.10">
    <property type="entry name" value="SET domain"/>
    <property type="match status" value="1"/>
</dbReference>
<keyword evidence="6" id="KW-1185">Reference proteome</keyword>
<dbReference type="EMBL" id="ML119776">
    <property type="protein sequence ID" value="RPA74920.1"/>
    <property type="molecule type" value="Genomic_DNA"/>
</dbReference>
<dbReference type="SUPFAM" id="SSF82199">
    <property type="entry name" value="SET domain"/>
    <property type="match status" value="1"/>
</dbReference>
<dbReference type="GO" id="GO:0032259">
    <property type="term" value="P:methylation"/>
    <property type="evidence" value="ECO:0007669"/>
    <property type="project" value="UniProtKB-KW"/>
</dbReference>
<sequence>MSALIPHWSQPSHPTLFKVESTSPDPNDFASRSVSLIPLKAGQVFTRLTTPPLTLAPKAYSTVQVSPDTHIELNSDLVYINHSCNPSLVFDMSKLEIRATRDIAVGDELTFFYPSTEWEMAQPFKCNCSEKECKGWIGGAAQMSSEDLKGYWLNPWIERAVEARFGLEKAGLRRTGASARELGGELGGDTTKAEIAV</sequence>
<keyword evidence="1" id="KW-0489">Methyltransferase</keyword>
<dbReference type="OrthoDB" id="5984008at2759"/>
<name>A0A3N4HSZ2_ASCIM</name>
<dbReference type="PANTHER" id="PTHR12350">
    <property type="entry name" value="HISTONE-LYSINE N-METHYLTRANSFERASE-RELATED"/>
    <property type="match status" value="1"/>
</dbReference>
<reference evidence="5 6" key="1">
    <citation type="journal article" date="2018" name="Nat. Ecol. Evol.">
        <title>Pezizomycetes genomes reveal the molecular basis of ectomycorrhizal truffle lifestyle.</title>
        <authorList>
            <person name="Murat C."/>
            <person name="Payen T."/>
            <person name="Noel B."/>
            <person name="Kuo A."/>
            <person name="Morin E."/>
            <person name="Chen J."/>
            <person name="Kohler A."/>
            <person name="Krizsan K."/>
            <person name="Balestrini R."/>
            <person name="Da Silva C."/>
            <person name="Montanini B."/>
            <person name="Hainaut M."/>
            <person name="Levati E."/>
            <person name="Barry K.W."/>
            <person name="Belfiori B."/>
            <person name="Cichocki N."/>
            <person name="Clum A."/>
            <person name="Dockter R.B."/>
            <person name="Fauchery L."/>
            <person name="Guy J."/>
            <person name="Iotti M."/>
            <person name="Le Tacon F."/>
            <person name="Lindquist E.A."/>
            <person name="Lipzen A."/>
            <person name="Malagnac F."/>
            <person name="Mello A."/>
            <person name="Molinier V."/>
            <person name="Miyauchi S."/>
            <person name="Poulain J."/>
            <person name="Riccioni C."/>
            <person name="Rubini A."/>
            <person name="Sitrit Y."/>
            <person name="Splivallo R."/>
            <person name="Traeger S."/>
            <person name="Wang M."/>
            <person name="Zifcakova L."/>
            <person name="Wipf D."/>
            <person name="Zambonelli A."/>
            <person name="Paolocci F."/>
            <person name="Nowrousian M."/>
            <person name="Ottonello S."/>
            <person name="Baldrian P."/>
            <person name="Spatafora J.W."/>
            <person name="Henrissat B."/>
            <person name="Nagy L.G."/>
            <person name="Aury J.M."/>
            <person name="Wincker P."/>
            <person name="Grigoriev I.V."/>
            <person name="Bonfante P."/>
            <person name="Martin F.M."/>
        </authorList>
    </citation>
    <scope>NUCLEOTIDE SEQUENCE [LARGE SCALE GENOMIC DNA]</scope>
    <source>
        <strain evidence="5 6">RN42</strain>
    </source>
</reference>
<feature type="domain" description="Post-SET" evidence="4">
    <location>
        <begin position="122"/>
        <end position="138"/>
    </location>
</feature>
<keyword evidence="3" id="KW-0949">S-adenosyl-L-methionine</keyword>
<evidence type="ECO:0000313" key="5">
    <source>
        <dbReference type="EMBL" id="RPA74920.1"/>
    </source>
</evidence>
<dbReference type="AlphaFoldDB" id="A0A3N4HSZ2"/>
<evidence type="ECO:0000256" key="2">
    <source>
        <dbReference type="ARBA" id="ARBA00022679"/>
    </source>
</evidence>
<dbReference type="InterPro" id="IPR053201">
    <property type="entry name" value="Flavunoidine_N-MTase"/>
</dbReference>
<evidence type="ECO:0000259" key="4">
    <source>
        <dbReference type="PROSITE" id="PS50868"/>
    </source>
</evidence>
<dbReference type="InterPro" id="IPR003616">
    <property type="entry name" value="Post-SET_dom"/>
</dbReference>
<proteinExistence type="predicted"/>
<dbReference type="STRING" id="1160509.A0A3N4HSZ2"/>
<dbReference type="PROSITE" id="PS50868">
    <property type="entry name" value="POST_SET"/>
    <property type="match status" value="1"/>
</dbReference>
<dbReference type="Proteomes" id="UP000275078">
    <property type="component" value="Unassembled WGS sequence"/>
</dbReference>
<accession>A0A3N4HSZ2</accession>